<feature type="domain" description="DUF6919" evidence="1">
    <location>
        <begin position="12"/>
        <end position="196"/>
    </location>
</feature>
<gene>
    <name evidence="2" type="ORF">AS594_39290</name>
</gene>
<dbReference type="EMBL" id="MEHJ01000002">
    <property type="protein sequence ID" value="OEJ21579.1"/>
    <property type="molecule type" value="Genomic_DNA"/>
</dbReference>
<dbReference type="OrthoDB" id="4195350at2"/>
<evidence type="ECO:0000259" key="1">
    <source>
        <dbReference type="Pfam" id="PF21897"/>
    </source>
</evidence>
<name>A0A1E5NZ88_9ACTN</name>
<sequence>MRIRLPWITRTDRARWRAARSIADLGHLTALWLEGEVASHPSCATPNYGPDKETAHLVPILAAANRAGYLTDNSQPGLIERGSDGDLWEQRAAVIGWIHRDNQQLVRCITTAARDAGLLVCVDHPGSDIPVTKVDGQDYTIFGAVPPEYLRVLWSARLIDRDLFTTLTNAASITVVDPQYGRDSLLWPVLTKALAHHALVLPTGIRLEGTVFPASSCIDLPNATPQP</sequence>
<organism evidence="2 3">
    <name type="scientific">Streptomyces agglomeratus</name>
    <dbReference type="NCBI Taxonomy" id="285458"/>
    <lineage>
        <taxon>Bacteria</taxon>
        <taxon>Bacillati</taxon>
        <taxon>Actinomycetota</taxon>
        <taxon>Actinomycetes</taxon>
        <taxon>Kitasatosporales</taxon>
        <taxon>Streptomycetaceae</taxon>
        <taxon>Streptomyces</taxon>
    </lineage>
</organism>
<dbReference type="Pfam" id="PF21897">
    <property type="entry name" value="DUF6919"/>
    <property type="match status" value="1"/>
</dbReference>
<dbReference type="Proteomes" id="UP000095759">
    <property type="component" value="Unassembled WGS sequence"/>
</dbReference>
<dbReference type="AlphaFoldDB" id="A0A1E5NZ88"/>
<keyword evidence="3" id="KW-1185">Reference proteome</keyword>
<evidence type="ECO:0000313" key="3">
    <source>
        <dbReference type="Proteomes" id="UP000095759"/>
    </source>
</evidence>
<dbReference type="RefSeq" id="WP_069936209.1">
    <property type="nucleotide sequence ID" value="NZ_MEHJ01000002.1"/>
</dbReference>
<protein>
    <recommendedName>
        <fullName evidence="1">DUF6919 domain-containing protein</fullName>
    </recommendedName>
</protein>
<proteinExistence type="predicted"/>
<dbReference type="InterPro" id="IPR054212">
    <property type="entry name" value="DUF6919"/>
</dbReference>
<reference evidence="2 3" key="1">
    <citation type="submission" date="2016-08" db="EMBL/GenBank/DDBJ databases">
        <title>Complete genome sequence of Streptomyces agglomeratus strain 6-3-2, a novel anti-MRSA actinomycete isolated from Wuli of Tebit, China.</title>
        <authorList>
            <person name="Chen X."/>
        </authorList>
    </citation>
    <scope>NUCLEOTIDE SEQUENCE [LARGE SCALE GENOMIC DNA]</scope>
    <source>
        <strain evidence="2 3">6-3-2</strain>
    </source>
</reference>
<evidence type="ECO:0000313" key="2">
    <source>
        <dbReference type="EMBL" id="OEJ21579.1"/>
    </source>
</evidence>
<comment type="caution">
    <text evidence="2">The sequence shown here is derived from an EMBL/GenBank/DDBJ whole genome shotgun (WGS) entry which is preliminary data.</text>
</comment>
<accession>A0A1E5NZ88</accession>